<sequence>MLAKGDFYYGAFLSQLVNSGFAPAIFENSEKRRIYKLSTNYGDYKVYTKYVSKQSNKGQNRMWHFPFNLDEVNNIQQDQSINMFAFICGVEDLVNSEIVILSREEFNQCIGVGFKTENRRVSVKSEKGAWNHLVYGTGIELKETPLKVIKNLNKRLSEFSMVST</sequence>
<dbReference type="EMBL" id="CP000002">
    <property type="protein sequence ID" value="AAU25749.1"/>
    <property type="molecule type" value="Genomic_DNA"/>
</dbReference>
<dbReference type="AlphaFoldDB" id="Q62NB2"/>
<dbReference type="HOGENOM" id="CLU_104502_0_0_9"/>
<evidence type="ECO:0000313" key="2">
    <source>
        <dbReference type="Proteomes" id="UP000000606"/>
    </source>
</evidence>
<organism evidence="1 2">
    <name type="scientific">Bacillus licheniformis (strain ATCC 14580 / DSM 13 / JCM 2505 / CCUG 7422 / NBRC 12200 / NCIMB 9375 / NCTC 10341 / NRRL NRS-1264 / Gibson 46)</name>
    <dbReference type="NCBI Taxonomy" id="279010"/>
    <lineage>
        <taxon>Bacteria</taxon>
        <taxon>Bacillati</taxon>
        <taxon>Bacillota</taxon>
        <taxon>Bacilli</taxon>
        <taxon>Bacillales</taxon>
        <taxon>Bacillaceae</taxon>
        <taxon>Bacillus</taxon>
    </lineage>
</organism>
<gene>
    <name evidence="1" type="ordered locus">BL02385</name>
</gene>
<accession>Q62NB2</accession>
<protein>
    <submittedName>
        <fullName evidence="1">Uncharacterized protein</fullName>
    </submittedName>
</protein>
<dbReference type="eggNOG" id="ENOG5032R2I">
    <property type="taxonomic scope" value="Bacteria"/>
</dbReference>
<proteinExistence type="predicted"/>
<dbReference type="STRING" id="279010.BL02385"/>
<keyword evidence="2" id="KW-1185">Reference proteome</keyword>
<dbReference type="KEGG" id="bli:BL02385"/>
<reference evidence="1 2" key="1">
    <citation type="journal article" date="2004" name="Genome Biol.">
        <title>Complete genome sequence of the industrial bacterium Bacillus licheniformis and comparisons with closely related Bacillus species.</title>
        <authorList>
            <person name="Rey M.W."/>
            <person name="Ramaiya P."/>
            <person name="Nelson B.A."/>
            <person name="Brody-Karpin S.D."/>
            <person name="Zaretsky E.J."/>
            <person name="Tang M."/>
            <person name="Lopez de Leon A."/>
            <person name="Xiang H."/>
            <person name="Gusti V."/>
            <person name="Clausen I.G."/>
            <person name="Olsen P.B."/>
            <person name="Rasmussen M.D."/>
            <person name="Andersen J.T."/>
            <person name="Jorgensen P.L."/>
            <person name="Larsen T.S."/>
            <person name="Sorokin A."/>
            <person name="Bolotin A."/>
            <person name="Lapidus A."/>
            <person name="Galleron N."/>
            <person name="Ehrlich S.D."/>
            <person name="Berka R.M."/>
        </authorList>
    </citation>
    <scope>NUCLEOTIDE SEQUENCE [LARGE SCALE GENOMIC DNA]</scope>
    <source>
        <strain evidence="2">ATCC 14580 / DSM 13 / JCM 2505 / CCUG 7422 / NBRC 12200 / NCIMB 9375 / NCTC 10341 / NRRL NRS-1264 / Gibson 46</strain>
    </source>
</reference>
<evidence type="ECO:0000313" key="1">
    <source>
        <dbReference type="EMBL" id="AAU25749.1"/>
    </source>
</evidence>
<name>Q62NB2_BACLD</name>
<dbReference type="GeneID" id="92859114"/>
<dbReference type="RefSeq" id="WP_011198483.1">
    <property type="nucleotide sequence ID" value="NC_006270.3"/>
</dbReference>
<dbReference type="Proteomes" id="UP000000606">
    <property type="component" value="Chromosome"/>
</dbReference>
<dbReference type="KEGG" id="bld:BLi05045"/>